<dbReference type="Pfam" id="PF13392">
    <property type="entry name" value="HNH_3"/>
    <property type="match status" value="1"/>
</dbReference>
<dbReference type="InterPro" id="IPR044925">
    <property type="entry name" value="His-Me_finger_sf"/>
</dbReference>
<organism evidence="2 3">
    <name type="scientific">Methylotuvimicrobium alcaliphilum (strain DSM 19304 / NCIMB 14124 / VKM B-2133 / 20Z)</name>
    <name type="common">Methylomicrobium alcaliphilum</name>
    <dbReference type="NCBI Taxonomy" id="1091494"/>
    <lineage>
        <taxon>Bacteria</taxon>
        <taxon>Pseudomonadati</taxon>
        <taxon>Pseudomonadota</taxon>
        <taxon>Gammaproteobacteria</taxon>
        <taxon>Methylococcales</taxon>
        <taxon>Methylococcaceae</taxon>
        <taxon>Methylotuvimicrobium</taxon>
    </lineage>
</organism>
<dbReference type="Proteomes" id="UP000008315">
    <property type="component" value="Chromosome"/>
</dbReference>
<protein>
    <recommendedName>
        <fullName evidence="1">HNH nuclease domain-containing protein</fullName>
    </recommendedName>
</protein>
<dbReference type="Gene3D" id="3.90.75.20">
    <property type="match status" value="1"/>
</dbReference>
<sequence>MKPDLTQELLKSLVDYDPATGRFTWRKRTADMFTSIDACIAWNESNAAKPIGAFFTNQRGHTYIRVSILGKAYMLSRLIFFYMTGRWPVGDIMHRDRDGTNNAWSNLKEVSRIENMRSLAMTKRNSSGFVGVSWDRHKNKWHASIMVRYKTIHLGYFDDKLDAIAARSKANRDLGFDPLHGRRRRKSDNKQT</sequence>
<feature type="domain" description="HNH nuclease" evidence="1">
    <location>
        <begin position="73"/>
        <end position="117"/>
    </location>
</feature>
<dbReference type="SUPFAM" id="SSF54171">
    <property type="entry name" value="DNA-binding domain"/>
    <property type="match status" value="1"/>
</dbReference>
<keyword evidence="3" id="KW-1185">Reference proteome</keyword>
<dbReference type="KEGG" id="mah:MEALZ_4038"/>
<name>G4T1E5_META2</name>
<dbReference type="STRING" id="1091494.MEALZ_4038"/>
<dbReference type="InterPro" id="IPR016177">
    <property type="entry name" value="DNA-bd_dom_sf"/>
</dbReference>
<evidence type="ECO:0000259" key="1">
    <source>
        <dbReference type="Pfam" id="PF13392"/>
    </source>
</evidence>
<evidence type="ECO:0000313" key="2">
    <source>
        <dbReference type="EMBL" id="CCE25694.1"/>
    </source>
</evidence>
<dbReference type="InterPro" id="IPR003615">
    <property type="entry name" value="HNH_nuc"/>
</dbReference>
<dbReference type="SUPFAM" id="SSF54060">
    <property type="entry name" value="His-Me finger endonucleases"/>
    <property type="match status" value="1"/>
</dbReference>
<evidence type="ECO:0000313" key="3">
    <source>
        <dbReference type="Proteomes" id="UP000008315"/>
    </source>
</evidence>
<dbReference type="RefSeq" id="WP_014150441.1">
    <property type="nucleotide sequence ID" value="NC_016112.1"/>
</dbReference>
<gene>
    <name evidence="2" type="ordered locus">MEALZ_4038</name>
</gene>
<proteinExistence type="predicted"/>
<accession>G4T1E5</accession>
<dbReference type="GO" id="GO:0003677">
    <property type="term" value="F:DNA binding"/>
    <property type="evidence" value="ECO:0007669"/>
    <property type="project" value="InterPro"/>
</dbReference>
<dbReference type="HOGENOM" id="CLU_095318_1_1_6"/>
<dbReference type="AlphaFoldDB" id="G4T1E5"/>
<dbReference type="EMBL" id="FO082060">
    <property type="protein sequence ID" value="CCE25694.1"/>
    <property type="molecule type" value="Genomic_DNA"/>
</dbReference>
<reference evidence="3" key="1">
    <citation type="journal article" date="2012" name="J. Bacteriol.">
        <title>Genome sequence of the haloalkaliphilic methanotrophic bacterium Methylomicrobium alcaliphilum 20Z.</title>
        <authorList>
            <person name="Vuilleumier S."/>
            <person name="Khmelenina V.N."/>
            <person name="Bringel F."/>
            <person name="Reshetnikov A.S."/>
            <person name="Lajus A."/>
            <person name="Mangenot S."/>
            <person name="Rouy Z."/>
            <person name="Op den Camp H.J."/>
            <person name="Jetten M.S."/>
            <person name="Dispirito A.A."/>
            <person name="Dunfield P."/>
            <person name="Klotz M.G."/>
            <person name="Semrau J.D."/>
            <person name="Stein L.Y."/>
            <person name="Barbe V."/>
            <person name="Medigue C."/>
            <person name="Trotsenko Y.A."/>
            <person name="Kalyuzhnaya M.G."/>
        </authorList>
    </citation>
    <scope>NUCLEOTIDE SEQUENCE [LARGE SCALE GENOMIC DNA]</scope>
    <source>
        <strain evidence="3">DSM 19304 / NCIMB 14124 / VKM B-2133 / 20Z</strain>
    </source>
</reference>